<accession>A0A5B7CPE0</accession>
<dbReference type="EMBL" id="VSRR010000120">
    <property type="protein sequence ID" value="MPC10494.1"/>
    <property type="molecule type" value="Genomic_DNA"/>
</dbReference>
<evidence type="ECO:0000256" key="1">
    <source>
        <dbReference type="SAM" id="MobiDB-lite"/>
    </source>
</evidence>
<evidence type="ECO:0000313" key="3">
    <source>
        <dbReference type="Proteomes" id="UP000324222"/>
    </source>
</evidence>
<dbReference type="Proteomes" id="UP000324222">
    <property type="component" value="Unassembled WGS sequence"/>
</dbReference>
<evidence type="ECO:0000313" key="2">
    <source>
        <dbReference type="EMBL" id="MPC10494.1"/>
    </source>
</evidence>
<name>A0A5B7CPE0_PORTR</name>
<organism evidence="2 3">
    <name type="scientific">Portunus trituberculatus</name>
    <name type="common">Swimming crab</name>
    <name type="synonym">Neptunus trituberculatus</name>
    <dbReference type="NCBI Taxonomy" id="210409"/>
    <lineage>
        <taxon>Eukaryota</taxon>
        <taxon>Metazoa</taxon>
        <taxon>Ecdysozoa</taxon>
        <taxon>Arthropoda</taxon>
        <taxon>Crustacea</taxon>
        <taxon>Multicrustacea</taxon>
        <taxon>Malacostraca</taxon>
        <taxon>Eumalacostraca</taxon>
        <taxon>Eucarida</taxon>
        <taxon>Decapoda</taxon>
        <taxon>Pleocyemata</taxon>
        <taxon>Brachyura</taxon>
        <taxon>Eubrachyura</taxon>
        <taxon>Portunoidea</taxon>
        <taxon>Portunidae</taxon>
        <taxon>Portuninae</taxon>
        <taxon>Portunus</taxon>
    </lineage>
</organism>
<comment type="caution">
    <text evidence="2">The sequence shown here is derived from an EMBL/GenBank/DDBJ whole genome shotgun (WGS) entry which is preliminary data.</text>
</comment>
<reference evidence="2 3" key="1">
    <citation type="submission" date="2019-05" db="EMBL/GenBank/DDBJ databases">
        <title>Another draft genome of Portunus trituberculatus and its Hox gene families provides insights of decapod evolution.</title>
        <authorList>
            <person name="Jeong J.-H."/>
            <person name="Song I."/>
            <person name="Kim S."/>
            <person name="Choi T."/>
            <person name="Kim D."/>
            <person name="Ryu S."/>
            <person name="Kim W."/>
        </authorList>
    </citation>
    <scope>NUCLEOTIDE SEQUENCE [LARGE SCALE GENOMIC DNA]</scope>
    <source>
        <tissue evidence="2">Muscle</tissue>
    </source>
</reference>
<protein>
    <submittedName>
        <fullName evidence="2">Uncharacterized protein</fullName>
    </submittedName>
</protein>
<dbReference type="AlphaFoldDB" id="A0A5B7CPE0"/>
<sequence length="63" mass="6648">MQELVACGGRIQHFAPKKTEETASLASLLAPQHVRQVSSSSISSKRPVKNSDDAARGSAGSRL</sequence>
<keyword evidence="3" id="KW-1185">Reference proteome</keyword>
<feature type="region of interest" description="Disordered" evidence="1">
    <location>
        <begin position="36"/>
        <end position="63"/>
    </location>
</feature>
<gene>
    <name evidence="2" type="ORF">E2C01_003131</name>
</gene>
<proteinExistence type="predicted"/>